<dbReference type="Proteomes" id="UP001223072">
    <property type="component" value="Unassembled WGS sequence"/>
</dbReference>
<name>A0ABU0RT00_9ACTN</name>
<evidence type="ECO:0000256" key="1">
    <source>
        <dbReference type="SAM" id="MobiDB-lite"/>
    </source>
</evidence>
<keyword evidence="3" id="KW-1185">Reference proteome</keyword>
<feature type="region of interest" description="Disordered" evidence="1">
    <location>
        <begin position="156"/>
        <end position="180"/>
    </location>
</feature>
<dbReference type="EMBL" id="JAUSZS010000006">
    <property type="protein sequence ID" value="MDQ0935101.1"/>
    <property type="molecule type" value="Genomic_DNA"/>
</dbReference>
<accession>A0ABU0RT00</accession>
<organism evidence="2 3">
    <name type="scientific">Streptomyces turgidiscabies</name>
    <dbReference type="NCBI Taxonomy" id="85558"/>
    <lineage>
        <taxon>Bacteria</taxon>
        <taxon>Bacillati</taxon>
        <taxon>Actinomycetota</taxon>
        <taxon>Actinomycetes</taxon>
        <taxon>Kitasatosporales</taxon>
        <taxon>Streptomycetaceae</taxon>
        <taxon>Streptomyces</taxon>
    </lineage>
</organism>
<comment type="caution">
    <text evidence="2">The sequence shown here is derived from an EMBL/GenBank/DDBJ whole genome shotgun (WGS) entry which is preliminary data.</text>
</comment>
<feature type="compositionally biased region" description="Basic and acidic residues" evidence="1">
    <location>
        <begin position="167"/>
        <end position="180"/>
    </location>
</feature>
<protein>
    <submittedName>
        <fullName evidence="2">Uncharacterized protein</fullName>
    </submittedName>
</protein>
<proteinExistence type="predicted"/>
<gene>
    <name evidence="2" type="ORF">QFZ49_005072</name>
</gene>
<reference evidence="2 3" key="1">
    <citation type="submission" date="2023-07" db="EMBL/GenBank/DDBJ databases">
        <title>Comparative genomics of wheat-associated soil bacteria to identify genetic determinants of phenazine resistance.</title>
        <authorList>
            <person name="Mouncey N."/>
        </authorList>
    </citation>
    <scope>NUCLEOTIDE SEQUENCE [LARGE SCALE GENOMIC DNA]</scope>
    <source>
        <strain evidence="2 3">W2I16</strain>
    </source>
</reference>
<sequence length="180" mass="19745">MHNDYPTFPGFENVSLEDSYVLDIEVHPGVLTFRLDLLLLPGHPEYLPPLPGERACFRQARVVFSSVRDLRWAGQSVIRPAIDASGSADFGSVDCLTRLHGGYKILGDWGEINLQSDAPSLSIDQAPPLDPDETALARGVGHLRRVVLERGAGREDVGRGDLAPVRVGDDQPREFELPLP</sequence>
<evidence type="ECO:0000313" key="2">
    <source>
        <dbReference type="EMBL" id="MDQ0935101.1"/>
    </source>
</evidence>
<evidence type="ECO:0000313" key="3">
    <source>
        <dbReference type="Proteomes" id="UP001223072"/>
    </source>
</evidence>